<name>A0ABV3X256_9FIRM</name>
<accession>A0ABV3X256</accession>
<sequence>MIKIHGAVIIEQGVTFAIVVVKPHVTQYTARAVSFRNEIAPFFRNLPIILMSQDRDGKPRYYGRKDIVDFLKTVKIEQIPWKTYHIY</sequence>
<proteinExistence type="predicted"/>
<dbReference type="Proteomes" id="UP001559623">
    <property type="component" value="Unassembled WGS sequence"/>
</dbReference>
<organism evidence="1 2">
    <name type="scientific">Selenomonas sputigena</name>
    <dbReference type="NCBI Taxonomy" id="69823"/>
    <lineage>
        <taxon>Bacteria</taxon>
        <taxon>Bacillati</taxon>
        <taxon>Bacillota</taxon>
        <taxon>Negativicutes</taxon>
        <taxon>Selenomonadales</taxon>
        <taxon>Selenomonadaceae</taxon>
        <taxon>Selenomonas</taxon>
    </lineage>
</organism>
<reference evidence="1 2" key="1">
    <citation type="submission" date="2023-04" db="EMBL/GenBank/DDBJ databases">
        <title>Genome Sequence of Selenomonas sputigena ATCC 33150.</title>
        <authorList>
            <person name="Miller D.P."/>
            <person name="Anvari S."/>
            <person name="Polson S.W."/>
            <person name="Macdonald M."/>
            <person name="Mcdowell J.V."/>
        </authorList>
    </citation>
    <scope>NUCLEOTIDE SEQUENCE [LARGE SCALE GENOMIC DNA]</scope>
    <source>
        <strain evidence="1 2">ATCC 33150</strain>
    </source>
</reference>
<gene>
    <name evidence="1" type="ORF">QCO44_00890</name>
</gene>
<comment type="caution">
    <text evidence="1">The sequence shown here is derived from an EMBL/GenBank/DDBJ whole genome shotgun (WGS) entry which is preliminary data.</text>
</comment>
<evidence type="ECO:0000313" key="1">
    <source>
        <dbReference type="EMBL" id="MEX5284198.1"/>
    </source>
</evidence>
<dbReference type="RefSeq" id="WP_368845920.1">
    <property type="nucleotide sequence ID" value="NZ_CP194411.1"/>
</dbReference>
<dbReference type="EMBL" id="JARVLH010000001">
    <property type="protein sequence ID" value="MEX5284198.1"/>
    <property type="molecule type" value="Genomic_DNA"/>
</dbReference>
<evidence type="ECO:0000313" key="2">
    <source>
        <dbReference type="Proteomes" id="UP001559623"/>
    </source>
</evidence>
<keyword evidence="2" id="KW-1185">Reference proteome</keyword>
<protein>
    <submittedName>
        <fullName evidence="1">Uncharacterized protein</fullName>
    </submittedName>
</protein>